<dbReference type="SMART" id="SM00748">
    <property type="entry name" value="HEPN"/>
    <property type="match status" value="1"/>
</dbReference>
<sequence length="136" mass="16004">MKEDIVLRWIVKADNDLKAVKYMMTMEDAPLDVLSFHCQQAVEKYLKAYLTWAGVRVTKTHDLSSIHNLCMENDTEFEKLNNDKISQLTIYAVEIRYPDEYIETNPKEVKQFYELAKEVRELVIKLLNEKGMKAIK</sequence>
<reference evidence="2" key="1">
    <citation type="submission" date="2020-10" db="EMBL/GenBank/DDBJ databases">
        <authorList>
            <person name="Hahn C.J."/>
            <person name="Laso-Perez R."/>
            <person name="Vulcano F."/>
            <person name="Vaziourakis K.-M."/>
            <person name="Stokke R."/>
            <person name="Steen I.H."/>
            <person name="Teske A."/>
            <person name="Boetius A."/>
            <person name="Liebeke M."/>
            <person name="Amann R."/>
            <person name="Knittel K."/>
        </authorList>
    </citation>
    <scope>NUCLEOTIDE SEQUENCE</scope>
    <source>
        <strain evidence="2">Gfbio:e3339647-f889-4370-9287-4fb5cb688e4c:AG392E03_GoMArc1</strain>
    </source>
</reference>
<gene>
    <name evidence="2" type="ORF">KFBDDELM_00145</name>
</gene>
<dbReference type="Pfam" id="PF05168">
    <property type="entry name" value="HEPN"/>
    <property type="match status" value="1"/>
</dbReference>
<dbReference type="EMBL" id="CAJHIN010000006">
    <property type="protein sequence ID" value="CAD6490266.1"/>
    <property type="molecule type" value="Genomic_DNA"/>
</dbReference>
<dbReference type="Gene3D" id="1.20.120.330">
    <property type="entry name" value="Nucleotidyltransferases domain 2"/>
    <property type="match status" value="1"/>
</dbReference>
<evidence type="ECO:0000313" key="2">
    <source>
        <dbReference type="EMBL" id="CAD6490266.1"/>
    </source>
</evidence>
<proteinExistence type="predicted"/>
<evidence type="ECO:0000259" key="1">
    <source>
        <dbReference type="PROSITE" id="PS50910"/>
    </source>
</evidence>
<name>A0A811T7E5_9EURY</name>
<protein>
    <submittedName>
        <fullName evidence="2">HEPN domain protein</fullName>
    </submittedName>
</protein>
<organism evidence="2 3">
    <name type="scientific">Candidatus Argoarchaeum ethanivorans</name>
    <dbReference type="NCBI Taxonomy" id="2608793"/>
    <lineage>
        <taxon>Archaea</taxon>
        <taxon>Methanobacteriati</taxon>
        <taxon>Methanobacteriota</taxon>
        <taxon>Stenosarchaea group</taxon>
        <taxon>Methanomicrobia</taxon>
        <taxon>Methanosarcinales</taxon>
        <taxon>Methanosarcinales incertae sedis</taxon>
        <taxon>GOM Arc I cluster</taxon>
        <taxon>Candidatus Argoarchaeum</taxon>
    </lineage>
</organism>
<feature type="domain" description="HEPN" evidence="1">
    <location>
        <begin position="12"/>
        <end position="119"/>
    </location>
</feature>
<comment type="caution">
    <text evidence="2">The sequence shown here is derived from an EMBL/GenBank/DDBJ whole genome shotgun (WGS) entry which is preliminary data.</text>
</comment>
<dbReference type="PROSITE" id="PS50910">
    <property type="entry name" value="HEPN"/>
    <property type="match status" value="1"/>
</dbReference>
<dbReference type="AlphaFoldDB" id="A0A811T7E5"/>
<accession>A0A811T7E5</accession>
<dbReference type="Proteomes" id="UP000606624">
    <property type="component" value="Unassembled WGS sequence"/>
</dbReference>
<dbReference type="SUPFAM" id="SSF81593">
    <property type="entry name" value="Nucleotidyltransferase substrate binding subunit/domain"/>
    <property type="match status" value="1"/>
</dbReference>
<evidence type="ECO:0000313" key="3">
    <source>
        <dbReference type="Proteomes" id="UP000606624"/>
    </source>
</evidence>
<dbReference type="InterPro" id="IPR007842">
    <property type="entry name" value="HEPN_dom"/>
</dbReference>